<proteinExistence type="inferred from homology"/>
<dbReference type="Gene3D" id="1.10.575.10">
    <property type="entry name" value="P1 Nuclease"/>
    <property type="match status" value="1"/>
</dbReference>
<evidence type="ECO:0008006" key="12">
    <source>
        <dbReference type="Google" id="ProtNLM"/>
    </source>
</evidence>
<evidence type="ECO:0000256" key="6">
    <source>
        <dbReference type="ARBA" id="ARBA00023157"/>
    </source>
</evidence>
<accession>A0AAD5VWH3</accession>
<evidence type="ECO:0000313" key="10">
    <source>
        <dbReference type="EMBL" id="KAJ3571276.1"/>
    </source>
</evidence>
<name>A0AAD5VWH3_9AGAR</name>
<dbReference type="Pfam" id="PF02265">
    <property type="entry name" value="S1-P1_nuclease"/>
    <property type="match status" value="1"/>
</dbReference>
<dbReference type="Proteomes" id="UP001213000">
    <property type="component" value="Unassembled WGS sequence"/>
</dbReference>
<dbReference type="SUPFAM" id="SSF48537">
    <property type="entry name" value="Phospholipase C/P1 nuclease"/>
    <property type="match status" value="1"/>
</dbReference>
<feature type="signal peptide" evidence="9">
    <location>
        <begin position="1"/>
        <end position="17"/>
    </location>
</feature>
<evidence type="ECO:0000256" key="9">
    <source>
        <dbReference type="SAM" id="SignalP"/>
    </source>
</evidence>
<sequence>MAIGATLAGFAVPGVLGWGAAGHEITATIAQVYTDPTALDRLCRILNAEADAKFAVTDKKGGYHGHGHNHGDEEISGLWADGGVREESEGPWPCHLASVATWADKFKYRMRWSAPLHYVNAKGDHPPQTCLFPGPDGWTGQPNINVLGGISNTSHILLDYADGELHDIELANEALKFIIHFLGDLHMPLHLVGRDRGGNGVDVCWEGRRSNFHSVWDNYIVAKAIRETPVNYTKPLPAEFETLERSLRGAIYDPFIRRIVWEGIEQRWAEDLDKWIACPKGDEKDEMKEVDGKETVWSTLRDFFMPGWIVKSTADLPPTDTEHICPYAWAKPVHTLACEVIWPPEIDEGSHLTYPPRRPRCARYPHPHMNSSADEDDVEATGGPDGEPPYELDNPKYMKPILDGMLLEKFLAQGGIRLAATLNYIFADQASVKRVY</sequence>
<dbReference type="EMBL" id="JANIEX010000193">
    <property type="protein sequence ID" value="KAJ3571276.1"/>
    <property type="molecule type" value="Genomic_DNA"/>
</dbReference>
<feature type="chain" id="PRO_5042027056" description="Phospholipase C/P1 nuclease" evidence="9">
    <location>
        <begin position="18"/>
        <end position="436"/>
    </location>
</feature>
<comment type="caution">
    <text evidence="10">The sequence shown here is derived from an EMBL/GenBank/DDBJ whole genome shotgun (WGS) entry which is preliminary data.</text>
</comment>
<keyword evidence="3" id="KW-0479">Metal-binding</keyword>
<evidence type="ECO:0000256" key="5">
    <source>
        <dbReference type="ARBA" id="ARBA00022801"/>
    </source>
</evidence>
<comment type="similarity">
    <text evidence="1">Belongs to the nuclease type I family.</text>
</comment>
<feature type="region of interest" description="Disordered" evidence="8">
    <location>
        <begin position="364"/>
        <end position="393"/>
    </location>
</feature>
<dbReference type="GO" id="GO:0004519">
    <property type="term" value="F:endonuclease activity"/>
    <property type="evidence" value="ECO:0007669"/>
    <property type="project" value="UniProtKB-KW"/>
</dbReference>
<evidence type="ECO:0000256" key="1">
    <source>
        <dbReference type="ARBA" id="ARBA00009547"/>
    </source>
</evidence>
<dbReference type="AlphaFoldDB" id="A0AAD5VWH3"/>
<dbReference type="CDD" id="cd11010">
    <property type="entry name" value="S1-P1_nuclease"/>
    <property type="match status" value="1"/>
</dbReference>
<dbReference type="GO" id="GO:0016788">
    <property type="term" value="F:hydrolase activity, acting on ester bonds"/>
    <property type="evidence" value="ECO:0007669"/>
    <property type="project" value="InterPro"/>
</dbReference>
<evidence type="ECO:0000256" key="2">
    <source>
        <dbReference type="ARBA" id="ARBA00022722"/>
    </source>
</evidence>
<keyword evidence="7" id="KW-0325">Glycoprotein</keyword>
<protein>
    <recommendedName>
        <fullName evidence="12">Phospholipase C/P1 nuclease</fullName>
    </recommendedName>
</protein>
<dbReference type="PANTHER" id="PTHR33146:SF29">
    <property type="entry name" value="S1_P1 NUCLEASE"/>
    <property type="match status" value="1"/>
</dbReference>
<evidence type="ECO:0000313" key="11">
    <source>
        <dbReference type="Proteomes" id="UP001213000"/>
    </source>
</evidence>
<dbReference type="InterPro" id="IPR003154">
    <property type="entry name" value="S1/P1nuclease"/>
</dbReference>
<dbReference type="GO" id="GO:0003676">
    <property type="term" value="F:nucleic acid binding"/>
    <property type="evidence" value="ECO:0007669"/>
    <property type="project" value="InterPro"/>
</dbReference>
<keyword evidence="2" id="KW-0540">Nuclease</keyword>
<dbReference type="InterPro" id="IPR008947">
    <property type="entry name" value="PLipase_C/P1_nuclease_dom_sf"/>
</dbReference>
<keyword evidence="4" id="KW-0255">Endonuclease</keyword>
<dbReference type="PANTHER" id="PTHR33146">
    <property type="entry name" value="ENDONUCLEASE 4"/>
    <property type="match status" value="1"/>
</dbReference>
<dbReference type="GO" id="GO:0046872">
    <property type="term" value="F:metal ion binding"/>
    <property type="evidence" value="ECO:0007669"/>
    <property type="project" value="UniProtKB-KW"/>
</dbReference>
<keyword evidence="5" id="KW-0378">Hydrolase</keyword>
<evidence type="ECO:0000256" key="7">
    <source>
        <dbReference type="ARBA" id="ARBA00023180"/>
    </source>
</evidence>
<reference evidence="10" key="1">
    <citation type="submission" date="2022-07" db="EMBL/GenBank/DDBJ databases">
        <title>Genome Sequence of Leucocoprinus birnbaumii.</title>
        <authorList>
            <person name="Buettner E."/>
        </authorList>
    </citation>
    <scope>NUCLEOTIDE SEQUENCE</scope>
    <source>
        <strain evidence="10">VT141</strain>
    </source>
</reference>
<keyword evidence="6" id="KW-1015">Disulfide bond</keyword>
<dbReference type="GO" id="GO:0006308">
    <property type="term" value="P:DNA catabolic process"/>
    <property type="evidence" value="ECO:0007669"/>
    <property type="project" value="InterPro"/>
</dbReference>
<evidence type="ECO:0000256" key="8">
    <source>
        <dbReference type="SAM" id="MobiDB-lite"/>
    </source>
</evidence>
<evidence type="ECO:0000256" key="4">
    <source>
        <dbReference type="ARBA" id="ARBA00022759"/>
    </source>
</evidence>
<evidence type="ECO:0000256" key="3">
    <source>
        <dbReference type="ARBA" id="ARBA00022723"/>
    </source>
</evidence>
<gene>
    <name evidence="10" type="ORF">NP233_g3855</name>
</gene>
<keyword evidence="9" id="KW-0732">Signal</keyword>
<keyword evidence="11" id="KW-1185">Reference proteome</keyword>
<organism evidence="10 11">
    <name type="scientific">Leucocoprinus birnbaumii</name>
    <dbReference type="NCBI Taxonomy" id="56174"/>
    <lineage>
        <taxon>Eukaryota</taxon>
        <taxon>Fungi</taxon>
        <taxon>Dikarya</taxon>
        <taxon>Basidiomycota</taxon>
        <taxon>Agaricomycotina</taxon>
        <taxon>Agaricomycetes</taxon>
        <taxon>Agaricomycetidae</taxon>
        <taxon>Agaricales</taxon>
        <taxon>Agaricineae</taxon>
        <taxon>Agaricaceae</taxon>
        <taxon>Leucocoprinus</taxon>
    </lineage>
</organism>